<feature type="domain" description="Methyltransferase" evidence="2">
    <location>
        <begin position="192"/>
        <end position="306"/>
    </location>
</feature>
<dbReference type="InterPro" id="IPR029063">
    <property type="entry name" value="SAM-dependent_MTases_sf"/>
</dbReference>
<evidence type="ECO:0000259" key="2">
    <source>
        <dbReference type="Pfam" id="PF13679"/>
    </source>
</evidence>
<dbReference type="PANTHER" id="PTHR13369">
    <property type="match status" value="1"/>
</dbReference>
<proteinExistence type="predicted"/>
<organism evidence="3 4">
    <name type="scientific">Longispora fulva</name>
    <dbReference type="NCBI Taxonomy" id="619741"/>
    <lineage>
        <taxon>Bacteria</taxon>
        <taxon>Bacillati</taxon>
        <taxon>Actinomycetota</taxon>
        <taxon>Actinomycetes</taxon>
        <taxon>Micromonosporales</taxon>
        <taxon>Micromonosporaceae</taxon>
        <taxon>Longispora</taxon>
    </lineage>
</organism>
<protein>
    <submittedName>
        <fullName evidence="3">SAM-dependent methyltransferase</fullName>
    </submittedName>
</protein>
<dbReference type="EMBL" id="JADOUF010000001">
    <property type="protein sequence ID" value="MBG6139024.1"/>
    <property type="molecule type" value="Genomic_DNA"/>
</dbReference>
<comment type="caution">
    <text evidence="3">The sequence shown here is derived from an EMBL/GenBank/DDBJ whole genome shotgun (WGS) entry which is preliminary data.</text>
</comment>
<sequence>MPQPLTDVLDELHGQLSDPDRLVRAVAAGKRRSGTPKWVRAELRPVTLKGVRRLQVVVTSDRPHTRNVDFTDPVVAELLAEPFGNWHVETVSETIQLRVTKKGEAQVSRQAAAHTAVTSHDRAKEHLLAPDDPIYRLIGGNAAKRRQVDAFLRALDATLGRRATHDQPSAAPNGPVAPGGPAGDVPIRGEDVRPLRIVDLGCGNAYLTFAAYRYLTSQGIAAELIGVDVRADQRDRNTALAAELGWADKVRFVAGTILDAPVESADVVLALHACDTATDEALARAVGWGAEHILVAPCCHHDIATQLRKHPSPLVGQPILRERFADVLTDSLRALILRQRGYRVDVTEFVDSAHTPRNLLLRATRAGAATGGGEYDALVREWGVTPHLAKLLAE</sequence>
<gene>
    <name evidence="3" type="ORF">IW245_005218</name>
</gene>
<dbReference type="InterPro" id="IPR025714">
    <property type="entry name" value="Methyltranfer_dom"/>
</dbReference>
<dbReference type="CDD" id="cd02440">
    <property type="entry name" value="AdoMet_MTases"/>
    <property type="match status" value="1"/>
</dbReference>
<name>A0A8J7KL83_9ACTN</name>
<keyword evidence="3" id="KW-0808">Transferase</keyword>
<dbReference type="GO" id="GO:0005737">
    <property type="term" value="C:cytoplasm"/>
    <property type="evidence" value="ECO:0007669"/>
    <property type="project" value="TreeGrafter"/>
</dbReference>
<feature type="region of interest" description="Disordered" evidence="1">
    <location>
        <begin position="162"/>
        <end position="181"/>
    </location>
</feature>
<dbReference type="GO" id="GO:0008168">
    <property type="term" value="F:methyltransferase activity"/>
    <property type="evidence" value="ECO:0007669"/>
    <property type="project" value="UniProtKB-KW"/>
</dbReference>
<accession>A0A8J7KL83</accession>
<evidence type="ECO:0000313" key="4">
    <source>
        <dbReference type="Proteomes" id="UP000622552"/>
    </source>
</evidence>
<reference evidence="3" key="1">
    <citation type="submission" date="2020-11" db="EMBL/GenBank/DDBJ databases">
        <title>Sequencing the genomes of 1000 actinobacteria strains.</title>
        <authorList>
            <person name="Klenk H.-P."/>
        </authorList>
    </citation>
    <scope>NUCLEOTIDE SEQUENCE</scope>
    <source>
        <strain evidence="3">DSM 45356</strain>
    </source>
</reference>
<dbReference type="Pfam" id="PF13679">
    <property type="entry name" value="Methyltransf_32"/>
    <property type="match status" value="1"/>
</dbReference>
<keyword evidence="4" id="KW-1185">Reference proteome</keyword>
<dbReference type="PANTHER" id="PTHR13369:SF3">
    <property type="entry name" value="METHYLTRANSFERASE DOMAIN-CONTAINING PROTEIN"/>
    <property type="match status" value="1"/>
</dbReference>
<dbReference type="Gene3D" id="3.40.50.150">
    <property type="entry name" value="Vaccinia Virus protein VP39"/>
    <property type="match status" value="1"/>
</dbReference>
<dbReference type="AlphaFoldDB" id="A0A8J7KL83"/>
<evidence type="ECO:0000313" key="3">
    <source>
        <dbReference type="EMBL" id="MBG6139024.1"/>
    </source>
</evidence>
<keyword evidence="3" id="KW-0489">Methyltransferase</keyword>
<dbReference type="GO" id="GO:0032259">
    <property type="term" value="P:methylation"/>
    <property type="evidence" value="ECO:0007669"/>
    <property type="project" value="UniProtKB-KW"/>
</dbReference>
<dbReference type="Proteomes" id="UP000622552">
    <property type="component" value="Unassembled WGS sequence"/>
</dbReference>
<evidence type="ECO:0000256" key="1">
    <source>
        <dbReference type="SAM" id="MobiDB-lite"/>
    </source>
</evidence>
<dbReference type="SUPFAM" id="SSF53335">
    <property type="entry name" value="S-adenosyl-L-methionine-dependent methyltransferases"/>
    <property type="match status" value="1"/>
</dbReference>
<dbReference type="RefSeq" id="WP_197005720.1">
    <property type="nucleotide sequence ID" value="NZ_BONS01000011.1"/>
</dbReference>